<organism evidence="3 4">
    <name type="scientific">Stenotrophomonas chelatiphaga</name>
    <dbReference type="NCBI Taxonomy" id="517011"/>
    <lineage>
        <taxon>Bacteria</taxon>
        <taxon>Pseudomonadati</taxon>
        <taxon>Pseudomonadota</taxon>
        <taxon>Gammaproteobacteria</taxon>
        <taxon>Lysobacterales</taxon>
        <taxon>Lysobacteraceae</taxon>
        <taxon>Stenotrophomonas</taxon>
    </lineage>
</organism>
<dbReference type="EMBL" id="LDJK01000032">
    <property type="protein sequence ID" value="KRG74063.1"/>
    <property type="molecule type" value="Genomic_DNA"/>
</dbReference>
<reference evidence="3 4" key="1">
    <citation type="submission" date="2015-05" db="EMBL/GenBank/DDBJ databases">
        <title>Genome sequencing and analysis of members of genus Stenotrophomonas.</title>
        <authorList>
            <person name="Patil P.P."/>
            <person name="Midha S."/>
            <person name="Patil P.B."/>
        </authorList>
    </citation>
    <scope>NUCLEOTIDE SEQUENCE [LARGE SCALE GENOMIC DNA]</scope>
    <source>
        <strain evidence="3 4">DSM 21508</strain>
    </source>
</reference>
<evidence type="ECO:0000313" key="3">
    <source>
        <dbReference type="EMBL" id="KRG74063.1"/>
    </source>
</evidence>
<dbReference type="GO" id="GO:0005737">
    <property type="term" value="C:cytoplasm"/>
    <property type="evidence" value="ECO:0007669"/>
    <property type="project" value="InterPro"/>
</dbReference>
<dbReference type="SUPFAM" id="SSF52738">
    <property type="entry name" value="Methylesterase CheB, C-terminal domain"/>
    <property type="match status" value="1"/>
</dbReference>
<gene>
    <name evidence="3" type="ORF">ABB28_08315</name>
</gene>
<dbReference type="InterPro" id="IPR035909">
    <property type="entry name" value="CheB_C"/>
</dbReference>
<feature type="domain" description="CheB-type methylesterase" evidence="2">
    <location>
        <begin position="259"/>
        <end position="353"/>
    </location>
</feature>
<comment type="caution">
    <text evidence="1">Lacks conserved residue(s) required for the propagation of feature annotation.</text>
</comment>
<dbReference type="GO" id="GO:0006935">
    <property type="term" value="P:chemotaxis"/>
    <property type="evidence" value="ECO:0007669"/>
    <property type="project" value="InterPro"/>
</dbReference>
<dbReference type="GO" id="GO:0000156">
    <property type="term" value="F:phosphorelay response regulator activity"/>
    <property type="evidence" value="ECO:0007669"/>
    <property type="project" value="InterPro"/>
</dbReference>
<dbReference type="RefSeq" id="WP_057508181.1">
    <property type="nucleotide sequence ID" value="NZ_LDJK01000032.1"/>
</dbReference>
<proteinExistence type="predicted"/>
<name>A0A0R0CWF3_9GAMM</name>
<dbReference type="Pfam" id="PF01339">
    <property type="entry name" value="CheB_methylest"/>
    <property type="match status" value="1"/>
</dbReference>
<evidence type="ECO:0000259" key="2">
    <source>
        <dbReference type="PROSITE" id="PS50122"/>
    </source>
</evidence>
<dbReference type="PROSITE" id="PS50122">
    <property type="entry name" value="CHEB"/>
    <property type="match status" value="1"/>
</dbReference>
<comment type="caution">
    <text evidence="3">The sequence shown here is derived from an EMBL/GenBank/DDBJ whole genome shotgun (WGS) entry which is preliminary data.</text>
</comment>
<dbReference type="Gene3D" id="3.40.50.180">
    <property type="entry name" value="Methylesterase CheB, C-terminal domain"/>
    <property type="match status" value="1"/>
</dbReference>
<keyword evidence="4" id="KW-1185">Reference proteome</keyword>
<accession>A0A0R0CWF3</accession>
<evidence type="ECO:0000313" key="4">
    <source>
        <dbReference type="Proteomes" id="UP000051386"/>
    </source>
</evidence>
<dbReference type="GO" id="GO:0008984">
    <property type="term" value="F:protein-glutamate methylesterase activity"/>
    <property type="evidence" value="ECO:0007669"/>
    <property type="project" value="InterPro"/>
</dbReference>
<dbReference type="PATRIC" id="fig|517011.3.peg.1327"/>
<protein>
    <submittedName>
        <fullName evidence="3">Chemotaxis protein</fullName>
    </submittedName>
</protein>
<dbReference type="AlphaFoldDB" id="A0A0R0CWF3"/>
<dbReference type="InterPro" id="IPR000673">
    <property type="entry name" value="Sig_transdc_resp-reg_Me-estase"/>
</dbReference>
<evidence type="ECO:0000256" key="1">
    <source>
        <dbReference type="PROSITE-ProRule" id="PRU00050"/>
    </source>
</evidence>
<sequence length="446" mass="46406">MSENDASLPPAVALLARPGAARDRLREALVQADVALVLEEDPDVLDAATLIAVAPQAVVIALEPAVEAALERLDDALSSPAFTLVFDEAELAARREGWETQRWARHLAAKLHGHRQVLPPGAEVEEDLQIEPGMPDTPAQLHVDAPLDFHLDEAADAADLLAGDSLYEAPAHWQEPQTLEQALAADLPQAHADANSDAPATPADAGAVAPPPLGDHSRWALLDEDSAPAAVTREAAAPPALPVFDSAHLSLVDMEDTPPGTGPRRGARGAVVVLAGIGGPDALRRLLAALPSALDVPLLVRMPLDGARYGNLVKQMARVSPLPVLLAETGADVLEGHVYILSDDSATALRDGGLYFESRPQGLELARLPPGESAVILLSGADLLQVDPALTLAEAGAWVGGQVGEGCYDPAAATAVVAAGMFAGEPQELAQAISARWARPEQGEAQ</sequence>
<dbReference type="Proteomes" id="UP000051386">
    <property type="component" value="Unassembled WGS sequence"/>
</dbReference>